<sequence length="242" mass="29005">MSNNFFIILILFILTSNSCATAQDFSKYKTIDDVKRENSYCNQRFSKDGKFLNGFYKVSSKKGSTIFASYKDGYYKEVFNQSKGMLWSKEKFNEDNNLVEYVSYFNPKRIKEDEYYQVQKYDSIKTFFQPHFPEKSIIYFKNKMYILNYTVESKYLKITTELDNFKIFNSMDVFMAIPAKFFFSDCYNSKFIFGNNSDYRNRELYVEIKNTNKTIQQKFVVGDSNKKDSEINYFDYFEIENL</sequence>
<dbReference type="STRING" id="651561.BBI00_20765"/>
<dbReference type="Proteomes" id="UP000093432">
    <property type="component" value="Unassembled WGS sequence"/>
</dbReference>
<evidence type="ECO:0000256" key="1">
    <source>
        <dbReference type="SAM" id="SignalP"/>
    </source>
</evidence>
<evidence type="ECO:0000313" key="2">
    <source>
        <dbReference type="EMBL" id="OCA70264.1"/>
    </source>
</evidence>
<comment type="caution">
    <text evidence="2">The sequence shown here is derived from an EMBL/GenBank/DDBJ whole genome shotgun (WGS) entry which is preliminary data.</text>
</comment>
<gene>
    <name evidence="2" type="ORF">BBI00_20765</name>
</gene>
<reference evidence="3" key="1">
    <citation type="submission" date="2016-07" db="EMBL/GenBank/DDBJ databases">
        <authorList>
            <person name="Florea S."/>
            <person name="Webb J.S."/>
            <person name="Jaromczyk J."/>
            <person name="Schardl C.L."/>
        </authorList>
    </citation>
    <scope>NUCLEOTIDE SEQUENCE [LARGE SCALE GENOMIC DNA]</scope>
    <source>
        <strain evidence="3">CC-VM-7</strain>
    </source>
</reference>
<name>A0A1B8ZFD6_9FLAO</name>
<keyword evidence="1" id="KW-0732">Signal</keyword>
<protein>
    <recommendedName>
        <fullName evidence="4">MORN repeat variant</fullName>
    </recommendedName>
</protein>
<evidence type="ECO:0000313" key="3">
    <source>
        <dbReference type="Proteomes" id="UP000093432"/>
    </source>
</evidence>
<dbReference type="EMBL" id="MAYG01000023">
    <property type="protein sequence ID" value="OCA70264.1"/>
    <property type="molecule type" value="Genomic_DNA"/>
</dbReference>
<dbReference type="RefSeq" id="WP_065400756.1">
    <property type="nucleotide sequence ID" value="NZ_MAYG01000023.1"/>
</dbReference>
<feature type="chain" id="PRO_5008620547" description="MORN repeat variant" evidence="1">
    <location>
        <begin position="23"/>
        <end position="242"/>
    </location>
</feature>
<evidence type="ECO:0008006" key="4">
    <source>
        <dbReference type="Google" id="ProtNLM"/>
    </source>
</evidence>
<proteinExistence type="predicted"/>
<feature type="signal peptide" evidence="1">
    <location>
        <begin position="1"/>
        <end position="22"/>
    </location>
</feature>
<dbReference type="AlphaFoldDB" id="A0A1B8ZFD6"/>
<organism evidence="2 3">
    <name type="scientific">Chryseobacterium arthrosphaerae</name>
    <dbReference type="NCBI Taxonomy" id="651561"/>
    <lineage>
        <taxon>Bacteria</taxon>
        <taxon>Pseudomonadati</taxon>
        <taxon>Bacteroidota</taxon>
        <taxon>Flavobacteriia</taxon>
        <taxon>Flavobacteriales</taxon>
        <taxon>Weeksellaceae</taxon>
        <taxon>Chryseobacterium group</taxon>
        <taxon>Chryseobacterium</taxon>
    </lineage>
</organism>
<accession>A0A1B8ZFD6</accession>